<proteinExistence type="predicted"/>
<protein>
    <submittedName>
        <fullName evidence="6">Calx-beta domain protein</fullName>
    </submittedName>
</protein>
<keyword evidence="1" id="KW-0732">Signal</keyword>
<keyword evidence="3" id="KW-0106">Calcium</keyword>
<comment type="caution">
    <text evidence="6">The sequence shown here is derived from an EMBL/GenBank/DDBJ whole genome shotgun (WGS) entry which is preliminary data.</text>
</comment>
<dbReference type="Pfam" id="PF03160">
    <property type="entry name" value="Calx-beta"/>
    <property type="match status" value="1"/>
</dbReference>
<evidence type="ECO:0000256" key="2">
    <source>
        <dbReference type="ARBA" id="ARBA00022737"/>
    </source>
</evidence>
<feature type="compositionally biased region" description="Low complexity" evidence="4">
    <location>
        <begin position="694"/>
        <end position="705"/>
    </location>
</feature>
<dbReference type="Pfam" id="PF20419">
    <property type="entry name" value="DUF6701"/>
    <property type="match status" value="1"/>
</dbReference>
<dbReference type="InterPro" id="IPR038081">
    <property type="entry name" value="CalX-like_sf"/>
</dbReference>
<organism evidence="6">
    <name type="scientific">mine drainage metagenome</name>
    <dbReference type="NCBI Taxonomy" id="410659"/>
    <lineage>
        <taxon>unclassified sequences</taxon>
        <taxon>metagenomes</taxon>
        <taxon>ecological metagenomes</taxon>
    </lineage>
</organism>
<dbReference type="SMART" id="SM00237">
    <property type="entry name" value="Calx_beta"/>
    <property type="match status" value="1"/>
</dbReference>
<evidence type="ECO:0000256" key="4">
    <source>
        <dbReference type="SAM" id="MobiDB-lite"/>
    </source>
</evidence>
<reference evidence="6" key="1">
    <citation type="submission" date="2016-10" db="EMBL/GenBank/DDBJ databases">
        <title>Sequence of Gallionella enrichment culture.</title>
        <authorList>
            <person name="Poehlein A."/>
            <person name="Muehling M."/>
            <person name="Daniel R."/>
        </authorList>
    </citation>
    <scope>NUCLEOTIDE SEQUENCE</scope>
</reference>
<evidence type="ECO:0000256" key="3">
    <source>
        <dbReference type="ARBA" id="ARBA00022837"/>
    </source>
</evidence>
<feature type="compositionally biased region" description="Low complexity" evidence="4">
    <location>
        <begin position="556"/>
        <end position="565"/>
    </location>
</feature>
<feature type="region of interest" description="Disordered" evidence="4">
    <location>
        <begin position="685"/>
        <end position="706"/>
    </location>
</feature>
<keyword evidence="2" id="KW-0677">Repeat</keyword>
<dbReference type="GO" id="GO:0016020">
    <property type="term" value="C:membrane"/>
    <property type="evidence" value="ECO:0007669"/>
    <property type="project" value="InterPro"/>
</dbReference>
<evidence type="ECO:0000256" key="1">
    <source>
        <dbReference type="ARBA" id="ARBA00022729"/>
    </source>
</evidence>
<dbReference type="GO" id="GO:0007154">
    <property type="term" value="P:cell communication"/>
    <property type="evidence" value="ECO:0007669"/>
    <property type="project" value="InterPro"/>
</dbReference>
<gene>
    <name evidence="6" type="ORF">GALL_169410</name>
</gene>
<evidence type="ECO:0000313" key="6">
    <source>
        <dbReference type="EMBL" id="OIR00977.1"/>
    </source>
</evidence>
<dbReference type="InterPro" id="IPR046524">
    <property type="entry name" value="DUF6701"/>
</dbReference>
<dbReference type="Gene3D" id="2.60.40.2030">
    <property type="match status" value="1"/>
</dbReference>
<accession>A0A1J5RXW7</accession>
<dbReference type="SUPFAM" id="SSF141072">
    <property type="entry name" value="CalX-like"/>
    <property type="match status" value="1"/>
</dbReference>
<feature type="region of interest" description="Disordered" evidence="4">
    <location>
        <begin position="545"/>
        <end position="642"/>
    </location>
</feature>
<sequence>MRIEKSDTLNHFLLTPFNRGLVLFLILTTALFLLSSNQAQAAITYISSTSNPADGNSLGASTVAVTPVGGATAGDLIILVANSRDTSATLAISQTGGQTWTAEDAASITNVTRRIFWTRFNGTWSANPSVSFSGNQTATTVSMHVFRPTSSANMWAIDVAQNNGTFTNASSNVTIAGITTQANGALVFANWASSDNNQWSVQTSGWSNAGSGQYANRDGNDSSQASLYKIMPTAGTTGNVTNAMTSAGTDAGVTSILAFKEISPSTLSIANTSVAEGNSGITNLDFTVSLSAATSSAVTASYVTNSGTATGGASCSGSTDYITNSGTVTIPAGSTTATITVSVCGDTTIESNETLTVQLSSVTNATLGTSTATGTINNDDVAGVASCNSGAISGVINTYYPGTASASAGTTSISVGSSSGASTGLAAGDLVLIMQMQDAAIDTSNTSSYGTTSSINAGKYEYAKVTAFSGSTLTLATALVNSYTHLAGSDSVAQKSFQVIRVPVYSSATLNAGITAKDWDGSSGGVLVFDVVGVLTLNSQTIDVSGKGFRGGGGHNSTSGSGSSSDYRTPAKTNGANGAKGEGIAGTPYRIFDGSTTVNGTVEGYPNGSNARGAPATGGGGGTDGNPTSNDQNSGGGGGGNAGVGGQGGIGWCGAFNANAPPNYGCSNSGGLGGKTTTLSASQLSLGGGGGAGTTNNATGSPGNGVATSGAKGGGIIMIRAGSLSGTATLIADGSAGNSTIVNDGSGGGGAAGAVLISATTGLSGVTISAKGGKGGDNLVPPNNNATPHGPGGGGGGGYVITSGAPASCSVTGGSYGLTYINTTNTPFGPYGATSGSAGSCVSSLNSGSIPGLTLGNGPCTSGTAHYAITYPNGNQKSTCETMTVRITAHDAAHGEVTPPAATQIALSTNISGIATAASWTKKTGGGTFNTSTNVYAFSGAETFAEFNLTRTTITASPHINIDVTDGSKTDLNGDAIEDAKAQFSAASADLYSDNAGTLATIPTLTAGANSNTYYVKVVGLNGSCSSVITGSKTVTMGYQCQDPASCYTTNAPVCGAGNGYLCLTPYNTNVAQTAQALSANNQGSTSSTASIPLIFDANGYAPITFNYLDVGKINLFMTSVGGTTVAGSTNNFLVKPLNFTVIPCKAAVSGDCTSSPADPGTSGGGSTFAKAGEVFKATIKATALGGSTTPSYGLGSSNNTEQVNLSMLRQAPTDTNTRDGNLGGTGTTTGTALYRSNFTNGIVTLSDLTWDEVGVIKLVATNIGFLGDATVTTTGTSSNVGRFYPDHFGLTGSLVTRSDLQTVEGQATPFTYMGEPMLLNVNVTAYSTNESVTQNYIGAYAKLDASTLSNWNGVGCASGNQCFGLGAVEGTTPLSSRLTVMPSPTSTWSLGSGSFTFNLTFARNTSGPDGPFDSLSIGAAPQDTDGVMLRASTSTDTAHALDLDVASGGGVDRRLIATTKMRYGRLRLVNTYGSELLDSRVEVRAEYWNGSRWALNTLDKSLALTTGNVFSSNATGNITTPPTVKSITQFSAGSGGLGYIVFNKTSLPGSFDIALNLNASGSDSSCNVTHGGTASDMPWLKAFWTAPANCNSVAGWAQDPNARVKLGSPKAPYIYLRERY</sequence>
<feature type="domain" description="Calx-beta" evidence="5">
    <location>
        <begin position="254"/>
        <end position="360"/>
    </location>
</feature>
<dbReference type="InterPro" id="IPR003644">
    <property type="entry name" value="Calx_beta"/>
</dbReference>
<evidence type="ECO:0000259" key="5">
    <source>
        <dbReference type="SMART" id="SM00237"/>
    </source>
</evidence>
<dbReference type="EMBL" id="MLJW01000089">
    <property type="protein sequence ID" value="OIR00977.1"/>
    <property type="molecule type" value="Genomic_DNA"/>
</dbReference>
<name>A0A1J5RXW7_9ZZZZ</name>